<evidence type="ECO:0000313" key="1">
    <source>
        <dbReference type="EMBL" id="GMR42890.1"/>
    </source>
</evidence>
<reference evidence="2" key="1">
    <citation type="submission" date="2022-10" db="EMBL/GenBank/DDBJ databases">
        <title>Genome assembly of Pristionchus species.</title>
        <authorList>
            <person name="Yoshida K."/>
            <person name="Sommer R.J."/>
        </authorList>
    </citation>
    <scope>NUCLEOTIDE SEQUENCE [LARGE SCALE GENOMIC DNA]</scope>
    <source>
        <strain evidence="2">RS5460</strain>
    </source>
</reference>
<evidence type="ECO:0000313" key="2">
    <source>
        <dbReference type="Proteomes" id="UP001328107"/>
    </source>
</evidence>
<comment type="caution">
    <text evidence="1">The sequence shown here is derived from an EMBL/GenBank/DDBJ whole genome shotgun (WGS) entry which is preliminary data.</text>
</comment>
<gene>
    <name evidence="1" type="ORF">PMAYCL1PPCAC_13085</name>
</gene>
<accession>A0AAN5CEL9</accession>
<name>A0AAN5CEL9_9BILA</name>
<dbReference type="AlphaFoldDB" id="A0AAN5CEL9"/>
<feature type="non-terminal residue" evidence="1">
    <location>
        <position position="1"/>
    </location>
</feature>
<proteinExistence type="predicted"/>
<sequence>LLPALVAFAAGAVNESAWPDAVEDGKTPEGFKSGKVNYTRSNLLGDKITCGLFQDFLIQVGEAMAYRLLFPHTSLGFTYGIRSAERWSESIIGEYNFGWKKDGGVKISCIPAAPLDGSCKFYYHDHISRTAFVQMNREFSCAGETKLAYNGQSWVWGAGASAYGEKLYCESSANAFGLPTSTWKLLSNNVNTTVSNGILDVLPPNFSCVPK</sequence>
<organism evidence="1 2">
    <name type="scientific">Pristionchus mayeri</name>
    <dbReference type="NCBI Taxonomy" id="1317129"/>
    <lineage>
        <taxon>Eukaryota</taxon>
        <taxon>Metazoa</taxon>
        <taxon>Ecdysozoa</taxon>
        <taxon>Nematoda</taxon>
        <taxon>Chromadorea</taxon>
        <taxon>Rhabditida</taxon>
        <taxon>Rhabditina</taxon>
        <taxon>Diplogasteromorpha</taxon>
        <taxon>Diplogasteroidea</taxon>
        <taxon>Neodiplogasteridae</taxon>
        <taxon>Pristionchus</taxon>
    </lineage>
</organism>
<dbReference type="EMBL" id="BTRK01000003">
    <property type="protein sequence ID" value="GMR42890.1"/>
    <property type="molecule type" value="Genomic_DNA"/>
</dbReference>
<protein>
    <submittedName>
        <fullName evidence="1">Uncharacterized protein</fullName>
    </submittedName>
</protein>
<dbReference type="Proteomes" id="UP001328107">
    <property type="component" value="Unassembled WGS sequence"/>
</dbReference>
<keyword evidence="2" id="KW-1185">Reference proteome</keyword>